<protein>
    <submittedName>
        <fullName evidence="1">Tetratricopeptide repeat protein</fullName>
    </submittedName>
</protein>
<accession>A0A7C4A013</accession>
<evidence type="ECO:0000313" key="1">
    <source>
        <dbReference type="EMBL" id="HGG02927.1"/>
    </source>
</evidence>
<dbReference type="InterPro" id="IPR011990">
    <property type="entry name" value="TPR-like_helical_dom_sf"/>
</dbReference>
<dbReference type="Gene3D" id="1.25.40.10">
    <property type="entry name" value="Tetratricopeptide repeat domain"/>
    <property type="match status" value="1"/>
</dbReference>
<dbReference type="EMBL" id="DSPX01000202">
    <property type="protein sequence ID" value="HGG02927.1"/>
    <property type="molecule type" value="Genomic_DNA"/>
</dbReference>
<name>A0A7C4A013_9CYAN</name>
<dbReference type="SUPFAM" id="SSF48452">
    <property type="entry name" value="TPR-like"/>
    <property type="match status" value="1"/>
</dbReference>
<sequence>MTNDKEPIMISIEEVSAAFESRDYRQAAQLLKVLIADDPRNPWVQFYVGRLYEETNKPEAAAKVYRKLLQQATQPKVLGQARQGLQRLEAAEKERRTQAIAEAKQDPNQRQPGILVLEPINPDRKTEAAQRFAKIVQLQPYSARLLLPTRTWRLYRTGPIGELRFLVSELRQGEIPSFCTTIEAIEALPVFRIQYFHSLSPTPTVICQNPANQLGKLPFQWTEVTQIVEALLPIFKPVAVQNHRRTRTTYKEKTSDYIGMCDLHLPGRNCILRLCQETYQFHQGAHLTPLLGHSLKDGNTKIDSLSSNLKWQTLLKFLKEQIPHAAIWSDFTPFAETALPHSEMLSRITPHIELLRYLSSDWEPAFQLYSSLLLLRPKL</sequence>
<dbReference type="AlphaFoldDB" id="A0A7C4A013"/>
<dbReference type="Pfam" id="PF14559">
    <property type="entry name" value="TPR_19"/>
    <property type="match status" value="1"/>
</dbReference>
<proteinExistence type="predicted"/>
<reference evidence="1" key="1">
    <citation type="journal article" date="2020" name="mSystems">
        <title>Genome- and Community-Level Interaction Insights into Carbon Utilization and Element Cycling Functions of Hydrothermarchaeota in Hydrothermal Sediment.</title>
        <authorList>
            <person name="Zhou Z."/>
            <person name="Liu Y."/>
            <person name="Xu W."/>
            <person name="Pan J."/>
            <person name="Luo Z.H."/>
            <person name="Li M."/>
        </authorList>
    </citation>
    <scope>NUCLEOTIDE SEQUENCE [LARGE SCALE GENOMIC DNA]</scope>
    <source>
        <strain evidence="1">SpSt-374</strain>
    </source>
</reference>
<organism evidence="1">
    <name type="scientific">Planktothricoides sp. SpSt-374</name>
    <dbReference type="NCBI Taxonomy" id="2282167"/>
    <lineage>
        <taxon>Bacteria</taxon>
        <taxon>Bacillati</taxon>
        <taxon>Cyanobacteriota</taxon>
        <taxon>Cyanophyceae</taxon>
        <taxon>Oscillatoriophycideae</taxon>
        <taxon>Oscillatoriales</taxon>
        <taxon>Oscillatoriaceae</taxon>
        <taxon>Planktothricoides</taxon>
    </lineage>
</organism>
<comment type="caution">
    <text evidence="1">The sequence shown here is derived from an EMBL/GenBank/DDBJ whole genome shotgun (WGS) entry which is preliminary data.</text>
</comment>
<gene>
    <name evidence="1" type="ORF">ENR15_20360</name>
</gene>